<dbReference type="SUPFAM" id="SSF48557">
    <property type="entry name" value="L-aspartase-like"/>
    <property type="match status" value="1"/>
</dbReference>
<dbReference type="InterPro" id="IPR022761">
    <property type="entry name" value="Fumarate_lyase_N"/>
</dbReference>
<dbReference type="EMBL" id="BARS01042054">
    <property type="protein sequence ID" value="GAG38955.1"/>
    <property type="molecule type" value="Genomic_DNA"/>
</dbReference>
<keyword evidence="1" id="KW-0456">Lyase</keyword>
<dbReference type="PRINTS" id="PR00149">
    <property type="entry name" value="FUMRATELYASE"/>
</dbReference>
<protein>
    <recommendedName>
        <fullName evidence="2">Fumarate lyase N-terminal domain-containing protein</fullName>
    </recommendedName>
</protein>
<dbReference type="InterPro" id="IPR008948">
    <property type="entry name" value="L-Aspartase-like"/>
</dbReference>
<dbReference type="Gene3D" id="1.20.200.10">
    <property type="entry name" value="Fumarase/aspartase (Central domain)"/>
    <property type="match status" value="1"/>
</dbReference>
<dbReference type="AlphaFoldDB" id="X0X7G5"/>
<feature type="non-terminal residue" evidence="3">
    <location>
        <position position="1"/>
    </location>
</feature>
<dbReference type="InterPro" id="IPR000362">
    <property type="entry name" value="Fumarate_lyase_fam"/>
</dbReference>
<evidence type="ECO:0000313" key="3">
    <source>
        <dbReference type="EMBL" id="GAG38955.1"/>
    </source>
</evidence>
<dbReference type="InterPro" id="IPR024083">
    <property type="entry name" value="Fumarase/histidase_N"/>
</dbReference>
<feature type="non-terminal residue" evidence="3">
    <location>
        <position position="252"/>
    </location>
</feature>
<proteinExistence type="predicted"/>
<reference evidence="3" key="1">
    <citation type="journal article" date="2014" name="Front. Microbiol.">
        <title>High frequency of phylogenetically diverse reductive dehalogenase-homologous genes in deep subseafloor sedimentary metagenomes.</title>
        <authorList>
            <person name="Kawai M."/>
            <person name="Futagami T."/>
            <person name="Toyoda A."/>
            <person name="Takaki Y."/>
            <person name="Nishi S."/>
            <person name="Hori S."/>
            <person name="Arai W."/>
            <person name="Tsubouchi T."/>
            <person name="Morono Y."/>
            <person name="Uchiyama I."/>
            <person name="Ito T."/>
            <person name="Fujiyama A."/>
            <person name="Inagaki F."/>
            <person name="Takami H."/>
        </authorList>
    </citation>
    <scope>NUCLEOTIDE SEQUENCE</scope>
    <source>
        <strain evidence="3">Expedition CK06-06</strain>
    </source>
</reference>
<gene>
    <name evidence="3" type="ORF">S01H1_63861</name>
</gene>
<dbReference type="Gene3D" id="1.10.275.10">
    <property type="entry name" value="Fumarase/aspartase (N-terminal domain)"/>
    <property type="match status" value="1"/>
</dbReference>
<dbReference type="GO" id="GO:0004018">
    <property type="term" value="F:N6-(1,2-dicarboxyethyl)AMP AMP-lyase (fumarate-forming) activity"/>
    <property type="evidence" value="ECO:0007669"/>
    <property type="project" value="TreeGrafter"/>
</dbReference>
<dbReference type="GO" id="GO:0070626">
    <property type="term" value="F:(S)-2-(5-amino-1-(5-phospho-D-ribosyl)imidazole-4-carboxamido) succinate lyase (fumarate-forming) activity"/>
    <property type="evidence" value="ECO:0007669"/>
    <property type="project" value="TreeGrafter"/>
</dbReference>
<dbReference type="PRINTS" id="PR00145">
    <property type="entry name" value="ARGSUCLYASE"/>
</dbReference>
<evidence type="ECO:0000259" key="2">
    <source>
        <dbReference type="Pfam" id="PF00206"/>
    </source>
</evidence>
<feature type="domain" description="Fumarate lyase N-terminal" evidence="2">
    <location>
        <begin position="2"/>
        <end position="251"/>
    </location>
</feature>
<accession>X0X7G5</accession>
<comment type="caution">
    <text evidence="3">The sequence shown here is derived from an EMBL/GenBank/DDBJ whole genome shotgun (WGS) entry which is preliminary data.</text>
</comment>
<dbReference type="Pfam" id="PF00206">
    <property type="entry name" value="Lyase_1"/>
    <property type="match status" value="1"/>
</dbReference>
<sequence length="252" mass="28520">TRPEMGRIWSEQNKYDKWLQVELAVCEAWAERDVIPKDALPKLRKARYDLDDIARYFPEMHHDMTVFLRSLADSLGPESRHIHVGLTSNDVWDTGLALQLMEATELLEQGLRALTDAVREKVLEHKETICIGRTHGVHAEPTTFGLKLAAWWDELRRQSHRLTQAKETVSVGKISGTVGTHATVPPDVETDVCGRLGLLLEPISTQVVHRDRHAHYVSTLALIAASLEKFATEIRHLQRTEVLEAEEPFAEG</sequence>
<evidence type="ECO:0000256" key="1">
    <source>
        <dbReference type="ARBA" id="ARBA00023239"/>
    </source>
</evidence>
<organism evidence="3">
    <name type="scientific">marine sediment metagenome</name>
    <dbReference type="NCBI Taxonomy" id="412755"/>
    <lineage>
        <taxon>unclassified sequences</taxon>
        <taxon>metagenomes</taxon>
        <taxon>ecological metagenomes</taxon>
    </lineage>
</organism>
<dbReference type="PANTHER" id="PTHR43172:SF1">
    <property type="entry name" value="ADENYLOSUCCINATE LYASE"/>
    <property type="match status" value="1"/>
</dbReference>
<name>X0X7G5_9ZZZZ</name>
<dbReference type="GO" id="GO:0044208">
    <property type="term" value="P:'de novo' AMP biosynthetic process"/>
    <property type="evidence" value="ECO:0007669"/>
    <property type="project" value="TreeGrafter"/>
</dbReference>
<dbReference type="PANTHER" id="PTHR43172">
    <property type="entry name" value="ADENYLOSUCCINATE LYASE"/>
    <property type="match status" value="1"/>
</dbReference>
<dbReference type="GO" id="GO:0005829">
    <property type="term" value="C:cytosol"/>
    <property type="evidence" value="ECO:0007669"/>
    <property type="project" value="TreeGrafter"/>
</dbReference>